<protein>
    <submittedName>
        <fullName evidence="1">Uncharacterized protein</fullName>
    </submittedName>
</protein>
<evidence type="ECO:0000313" key="3">
    <source>
        <dbReference type="Proteomes" id="UP000509345"/>
    </source>
</evidence>
<geneLocation type="plasmid" evidence="2 3">
    <name>unnamed1</name>
</geneLocation>
<accession>A0A7H8MYB3</accession>
<dbReference type="GeneID" id="87636834"/>
<keyword evidence="2" id="KW-0614">Plasmid</keyword>
<dbReference type="EMBL" id="CP054926">
    <property type="protein sequence ID" value="QKW47185.1"/>
    <property type="molecule type" value="Genomic_DNA"/>
</dbReference>
<dbReference type="Proteomes" id="UP000509345">
    <property type="component" value="Plasmid unnamed1"/>
</dbReference>
<dbReference type="AlphaFoldDB" id="A0A7H8MYB3"/>
<name>A0A7H8MYB3_STRMI</name>
<reference evidence="1 3" key="1">
    <citation type="submission" date="2020-06" db="EMBL/GenBank/DDBJ databases">
        <title>Genome mining for natural products.</title>
        <authorList>
            <person name="Zhang B."/>
            <person name="Shi J."/>
            <person name="Ge H."/>
        </authorList>
    </citation>
    <scope>NUCLEOTIDE SEQUENCE [LARGE SCALE GENOMIC DNA]</scope>
    <source>
        <strain evidence="1 3">NA06532</strain>
        <plasmid evidence="2 3">unnamed1</plasmid>
    </source>
</reference>
<evidence type="ECO:0000313" key="2">
    <source>
        <dbReference type="EMBL" id="QKW48049.1"/>
    </source>
</evidence>
<organism evidence="1 3">
    <name type="scientific">Streptomyces microflavus</name>
    <name type="common">Streptomyces lipmanii</name>
    <dbReference type="NCBI Taxonomy" id="1919"/>
    <lineage>
        <taxon>Bacteria</taxon>
        <taxon>Bacillati</taxon>
        <taxon>Actinomycetota</taxon>
        <taxon>Actinomycetes</taxon>
        <taxon>Kitasatosporales</taxon>
        <taxon>Streptomycetaceae</taxon>
        <taxon>Streptomyces</taxon>
    </lineage>
</organism>
<sequence>MSVVLGDKFRFAAEAGEPGPLCRVDLWLAGKWLTCDDNMAYVPQFRRDVLDTAAWLRSGEGSPLPFAGLSAEATHRRLMQRAGDDDESEADYQLRGRFRVLLWGPTTDNVTAYLFRVEDRLVITLSFGREEHLLSHPEDAGVVFVVEIPAEEFVGILEGIAAALDAS</sequence>
<gene>
    <name evidence="1" type="ORF">HUT09_34205</name>
    <name evidence="2" type="ORF">HUT09_36885</name>
</gene>
<proteinExistence type="predicted"/>
<dbReference type="RefSeq" id="WP_176145332.1">
    <property type="nucleotide sequence ID" value="NZ_CP054926.1"/>
</dbReference>
<evidence type="ECO:0000313" key="1">
    <source>
        <dbReference type="EMBL" id="QKW47185.1"/>
    </source>
</evidence>
<dbReference type="EMBL" id="CP054927">
    <property type="protein sequence ID" value="QKW48049.1"/>
    <property type="molecule type" value="Genomic_DNA"/>
</dbReference>
<dbReference type="Proteomes" id="UP000509345">
    <property type="component" value="Chromosome"/>
</dbReference>